<dbReference type="KEGG" id="mhos:CXR34_04570"/>
<dbReference type="InterPro" id="IPR001034">
    <property type="entry name" value="DeoR_HTH"/>
</dbReference>
<dbReference type="PROSITE" id="PS00894">
    <property type="entry name" value="HTH_DEOR_1"/>
    <property type="match status" value="1"/>
</dbReference>
<dbReference type="Gene3D" id="3.40.50.1360">
    <property type="match status" value="1"/>
</dbReference>
<dbReference type="Pfam" id="PF00455">
    <property type="entry name" value="DeoRC"/>
    <property type="match status" value="1"/>
</dbReference>
<dbReference type="SMART" id="SM00420">
    <property type="entry name" value="HTH_DEOR"/>
    <property type="match status" value="1"/>
</dbReference>
<dbReference type="InterPro" id="IPR014036">
    <property type="entry name" value="DeoR-like_C"/>
</dbReference>
<name>A0A2K9DSL3_9MICO</name>
<dbReference type="SUPFAM" id="SSF100950">
    <property type="entry name" value="NagB/RpiA/CoA transferase-like"/>
    <property type="match status" value="1"/>
</dbReference>
<gene>
    <name evidence="1" type="ORF">CXR34_04570</name>
</gene>
<dbReference type="PANTHER" id="PTHR30363:SF58">
    <property type="entry name" value="REGULATORY PROTEIN, DEOR FAMILY"/>
    <property type="match status" value="1"/>
</dbReference>
<dbReference type="PANTHER" id="PTHR30363">
    <property type="entry name" value="HTH-TYPE TRANSCRIPTIONAL REGULATOR SRLR-RELATED"/>
    <property type="match status" value="1"/>
</dbReference>
<organism evidence="1 2">
    <name type="scientific">Microbacterium hominis</name>
    <dbReference type="NCBI Taxonomy" id="162426"/>
    <lineage>
        <taxon>Bacteria</taxon>
        <taxon>Bacillati</taxon>
        <taxon>Actinomycetota</taxon>
        <taxon>Actinomycetes</taxon>
        <taxon>Micrococcales</taxon>
        <taxon>Microbacteriaceae</taxon>
        <taxon>Microbacterium</taxon>
    </lineage>
</organism>
<dbReference type="Pfam" id="PF08220">
    <property type="entry name" value="HTH_DeoR"/>
    <property type="match status" value="1"/>
</dbReference>
<dbReference type="InterPro" id="IPR036388">
    <property type="entry name" value="WH-like_DNA-bd_sf"/>
</dbReference>
<accession>A0A2K9DSL3</accession>
<dbReference type="RefSeq" id="WP_061782311.1">
    <property type="nucleotide sequence ID" value="NZ_CP025299.1"/>
</dbReference>
<reference evidence="1 2" key="1">
    <citation type="submission" date="2017-12" db="EMBL/GenBank/DDBJ databases">
        <title>Isolation and characterization of estrogens degradatiion strain Microbacterium hominis SJTG1.</title>
        <authorList>
            <person name="Xiong W."/>
            <person name="Yin C."/>
            <person name="Zheng D."/>
            <person name="Liang R."/>
        </authorList>
    </citation>
    <scope>NUCLEOTIDE SEQUENCE [LARGE SCALE GENOMIC DNA]</scope>
    <source>
        <strain evidence="1 2">SJTG1</strain>
    </source>
</reference>
<protein>
    <submittedName>
        <fullName evidence="1">DeoR/GlpR transcriptional regulator</fullName>
    </submittedName>
</protein>
<dbReference type="InterPro" id="IPR037171">
    <property type="entry name" value="NagB/RpiA_transferase-like"/>
</dbReference>
<dbReference type="Proteomes" id="UP000233276">
    <property type="component" value="Chromosome"/>
</dbReference>
<evidence type="ECO:0000313" key="2">
    <source>
        <dbReference type="Proteomes" id="UP000233276"/>
    </source>
</evidence>
<dbReference type="Gene3D" id="1.10.10.10">
    <property type="entry name" value="Winged helix-like DNA-binding domain superfamily/Winged helix DNA-binding domain"/>
    <property type="match status" value="1"/>
</dbReference>
<sequence>MASDPPLIPEQRQHELLRLLRGAGALSIRHLAELLGVSHMTVRRDIVVLESEGRVVSVQGGVRLTERAGTETPRERTSRAVLELPRKKAIAGEAAALVVDDSVVFLDAGTTCEALVPHLALRSGVTVVTNDFFAIATLRDYPSIQTIHTGGTVDAASGSATGPLAAATLGALAVDVAFLSTGAWDTTHGVTTPELDKVTLKRAVLDAASVCVLVADSTKYGASERFKVAPLDAFDVVVTDDELDEVAAAELRERGVEVRLAPMAAP</sequence>
<dbReference type="SUPFAM" id="SSF46785">
    <property type="entry name" value="Winged helix' DNA-binding domain"/>
    <property type="match status" value="1"/>
</dbReference>
<dbReference type="EMBL" id="CP025299">
    <property type="protein sequence ID" value="AUG28814.1"/>
    <property type="molecule type" value="Genomic_DNA"/>
</dbReference>
<dbReference type="InterPro" id="IPR036390">
    <property type="entry name" value="WH_DNA-bd_sf"/>
</dbReference>
<dbReference type="SMART" id="SM01134">
    <property type="entry name" value="DeoRC"/>
    <property type="match status" value="1"/>
</dbReference>
<evidence type="ECO:0000313" key="1">
    <source>
        <dbReference type="EMBL" id="AUG28814.1"/>
    </source>
</evidence>
<proteinExistence type="predicted"/>
<dbReference type="PROSITE" id="PS51000">
    <property type="entry name" value="HTH_DEOR_2"/>
    <property type="match status" value="1"/>
</dbReference>
<dbReference type="InterPro" id="IPR050313">
    <property type="entry name" value="Carb_Metab_HTH_regulators"/>
</dbReference>
<dbReference type="GO" id="GO:0003700">
    <property type="term" value="F:DNA-binding transcription factor activity"/>
    <property type="evidence" value="ECO:0007669"/>
    <property type="project" value="InterPro"/>
</dbReference>
<dbReference type="InterPro" id="IPR018356">
    <property type="entry name" value="Tscrpt_reg_HTH_DeoR_CS"/>
</dbReference>
<dbReference type="AlphaFoldDB" id="A0A2K9DSL3"/>